<dbReference type="PATRIC" id="fig|44252.3.peg.2652"/>
<dbReference type="Proteomes" id="UP000029278">
    <property type="component" value="Unassembled WGS sequence"/>
</dbReference>
<name>A0A090ZEB1_PAEMA</name>
<organism evidence="2 3">
    <name type="scientific">Paenibacillus macerans</name>
    <name type="common">Bacillus macerans</name>
    <dbReference type="NCBI Taxonomy" id="44252"/>
    <lineage>
        <taxon>Bacteria</taxon>
        <taxon>Bacillati</taxon>
        <taxon>Bacillota</taxon>
        <taxon>Bacilli</taxon>
        <taxon>Bacillales</taxon>
        <taxon>Paenibacillaceae</taxon>
        <taxon>Paenibacillus</taxon>
    </lineage>
</organism>
<dbReference type="OrthoDB" id="2650263at2"/>
<proteinExistence type="predicted"/>
<sequence length="60" mass="6664">MEQHNGQHSRDEAKLRNKIDPAGDSMAEQKKMKSGVDIEPEADEWVAKPAPFANTDSAKQ</sequence>
<feature type="region of interest" description="Disordered" evidence="1">
    <location>
        <begin position="1"/>
        <end position="60"/>
    </location>
</feature>
<dbReference type="RefSeq" id="WP_036622582.1">
    <property type="nucleotide sequence ID" value="NZ_BGML01000003.1"/>
</dbReference>
<evidence type="ECO:0000313" key="2">
    <source>
        <dbReference type="EMBL" id="KFN08987.1"/>
    </source>
</evidence>
<gene>
    <name evidence="2" type="ORF">DJ90_2726</name>
</gene>
<accession>A0A090ZEB1</accession>
<dbReference type="AlphaFoldDB" id="A0A090ZEB1"/>
<dbReference type="GeneID" id="77006912"/>
<protein>
    <submittedName>
        <fullName evidence="2">Uncharacterized protein</fullName>
    </submittedName>
</protein>
<dbReference type="EMBL" id="JMQA01000024">
    <property type="protein sequence ID" value="KFN08987.1"/>
    <property type="molecule type" value="Genomic_DNA"/>
</dbReference>
<dbReference type="HOGENOM" id="CLU_200491_0_0_9"/>
<comment type="caution">
    <text evidence="2">The sequence shown here is derived from an EMBL/GenBank/DDBJ whole genome shotgun (WGS) entry which is preliminary data.</text>
</comment>
<evidence type="ECO:0000313" key="3">
    <source>
        <dbReference type="Proteomes" id="UP000029278"/>
    </source>
</evidence>
<reference evidence="2 3" key="1">
    <citation type="submission" date="2014-04" db="EMBL/GenBank/DDBJ databases">
        <authorList>
            <person name="Bishop-Lilly K.A."/>
            <person name="Broomall S.M."/>
            <person name="Chain P.S."/>
            <person name="Chertkov O."/>
            <person name="Coyne S.R."/>
            <person name="Daligault H.E."/>
            <person name="Davenport K.W."/>
            <person name="Erkkila T."/>
            <person name="Frey K.G."/>
            <person name="Gibbons H.S."/>
            <person name="Gu W."/>
            <person name="Jaissle J."/>
            <person name="Johnson S.L."/>
            <person name="Koroleva G.I."/>
            <person name="Ladner J.T."/>
            <person name="Lo C.-C."/>
            <person name="Minogue T.D."/>
            <person name="Munk C."/>
            <person name="Palacios G.F."/>
            <person name="Redden C.L."/>
            <person name="Rosenzweig C.N."/>
            <person name="Scholz M.B."/>
            <person name="Teshima H."/>
            <person name="Xu Y."/>
        </authorList>
    </citation>
    <scope>NUCLEOTIDE SEQUENCE [LARGE SCALE GENOMIC DNA]</scope>
    <source>
        <strain evidence="2 3">8244</strain>
    </source>
</reference>
<evidence type="ECO:0000256" key="1">
    <source>
        <dbReference type="SAM" id="MobiDB-lite"/>
    </source>
</evidence>
<feature type="compositionally biased region" description="Basic and acidic residues" evidence="1">
    <location>
        <begin position="1"/>
        <end position="36"/>
    </location>
</feature>
<keyword evidence="3" id="KW-1185">Reference proteome</keyword>